<name>A0A1I2IIK2_9FLAO</name>
<organism evidence="2 3">
    <name type="scientific">Flavobacterium xueshanense</name>
    <dbReference type="NCBI Taxonomy" id="935223"/>
    <lineage>
        <taxon>Bacteria</taxon>
        <taxon>Pseudomonadati</taxon>
        <taxon>Bacteroidota</taxon>
        <taxon>Flavobacteriia</taxon>
        <taxon>Flavobacteriales</taxon>
        <taxon>Flavobacteriaceae</taxon>
        <taxon>Flavobacterium</taxon>
    </lineage>
</organism>
<evidence type="ECO:0000259" key="1">
    <source>
        <dbReference type="Pfam" id="PF10648"/>
    </source>
</evidence>
<dbReference type="OrthoDB" id="1357684at2"/>
<dbReference type="AlphaFoldDB" id="A0A1I2IIK2"/>
<evidence type="ECO:0000313" key="3">
    <source>
        <dbReference type="Proteomes" id="UP000198596"/>
    </source>
</evidence>
<dbReference type="RefSeq" id="WP_091208664.1">
    <property type="nucleotide sequence ID" value="NZ_FONQ01000021.1"/>
</dbReference>
<dbReference type="EMBL" id="FONQ01000021">
    <property type="protein sequence ID" value="SFF42202.1"/>
    <property type="molecule type" value="Genomic_DNA"/>
</dbReference>
<proteinExistence type="predicted"/>
<dbReference type="Pfam" id="PF10648">
    <property type="entry name" value="Gmad2"/>
    <property type="match status" value="1"/>
</dbReference>
<feature type="domain" description="Bacterial spore germination immunoglobulin-like" evidence="1">
    <location>
        <begin position="69"/>
        <end position="140"/>
    </location>
</feature>
<gene>
    <name evidence="2" type="ORF">SAMN04488131_12112</name>
</gene>
<keyword evidence="3" id="KW-1185">Reference proteome</keyword>
<protein>
    <submittedName>
        <fullName evidence="2">Immunoglobulin-like domain of spore germination</fullName>
    </submittedName>
</protein>
<accession>A0A1I2IIK2</accession>
<evidence type="ECO:0000313" key="2">
    <source>
        <dbReference type="EMBL" id="SFF42202.1"/>
    </source>
</evidence>
<dbReference type="STRING" id="935223.SAMN04488131_12112"/>
<dbReference type="PROSITE" id="PS51257">
    <property type="entry name" value="PROKAR_LIPOPROTEIN"/>
    <property type="match status" value="1"/>
</dbReference>
<reference evidence="3" key="1">
    <citation type="submission" date="2016-10" db="EMBL/GenBank/DDBJ databases">
        <authorList>
            <person name="Varghese N."/>
            <person name="Submissions S."/>
        </authorList>
    </citation>
    <scope>NUCLEOTIDE SEQUENCE [LARGE SCALE GENOMIC DNA]</scope>
    <source>
        <strain evidence="3">CGMCC 1.9227</strain>
    </source>
</reference>
<dbReference type="Proteomes" id="UP000198596">
    <property type="component" value="Unassembled WGS sequence"/>
</dbReference>
<sequence length="150" mass="17335">MRWTILLSALLLFSCKKNETQHTIVVNDTLITTPETTKVVKAEKSENLIPKQYSNERFKEVTVERIDENKFRVRGKGQIFEANFNWIIEDGHDELMKGFQMTDAGAPEWGNFDFTIAVQKKRENSKLTLVLFESSAKDGSRQHELPIVLF</sequence>
<dbReference type="InterPro" id="IPR018911">
    <property type="entry name" value="Gmad2_Ig-like_dom"/>
</dbReference>